<sequence>MNPLSLPPLTLACPTAPTTHYPPPYPHNSYLHPHLPPPPPPYPFPTQNTPYPQNILPYPIYTPSLNHIVAPNQYAVKWPATHFNNTHLSSTTLTNKHTQTNNHTRTKPPYDPPHPSKVTKRSIFHVGTKIFTLSFAGGRVAPYQIKEHRGKFHGSLWLNMVGLKWLLDVIEQVKVKADKSGFFQFLHSSYNILEVSYLKNKGGRYLEIAKYHSREQKGSIRIPEGSRATGWQKLVDEIGSFFLGREARNKALVVIPAGGAADKGGIAVNGHSGSSGSSRDSRALGNLVAPSTQTEDLKNSCRVSNSNSRALMNPDAPRPTCKTHFTWNPSSNSLRVTKNKGEARKAHWVSLKYKAVGLVQPKFGPQAQAQPDNSIILDPGSVEPTLNTSQAPRRSLEDSEPSIVPSVALEVTIFNNPGADMEEGEIHGDSYSDEDDASDLDVEEVRVDLADSATELDLPLTVESPLFTIFDEAMQMIEASGAVDEENMLSVVNYCEAGECSSPLSCSPLAMINPTEPPTSVAILGVGANASQEVFSQWVKKHYRGFYKLVGFPLDSHEEQCMALLQSIEAERMKYKSSGKMKQSGVSVRKGARELRNLASSINYDGRLLKNLSWNVRGINNPNKRDRVRYWLRQWQCDIVCLQETKLDTFDRRVIRSVWGNSYVDWAVLDVMGTAGGVLLLWDKRVVEKIDSFVGRFSMSCLWQGVCDGFTWVGTGLYGPTCDVTRQDLWAELRGIRQRWSNPWCVFGDFNVIRFPSERLRCRRLTPPMLDFSDFIEDQNLVDLPLGGGGQYTWSSGTENPALSRINRFFISSDWEDHFPDVVQNLLPQPLSDHHPLILGTGKLSEGKRSFKFENMWLKTEGFVECVKDWWSSYQFTGTSSFILASKLKALKEDLKLWNKHVFGDVSLKQLQLCSELSRLDEKEEWGGLSYDDRDRRKVVISELDKLAHLEETSWRQKSRVLWLKKGDNNTKYFHKMANSNRHRNYMKKVEVDGIVHENVVDIRDNVVCFYESLYQEKEVWRPTVEGLEFHSIGAKDRAHLERKFDREEVFTVLKDLKGDKAPGPDGFSMAFFHKCWEIVGDDVMGFFEEFYSHCKFEKSLNATFIALIPKKRDALIPKKRDALNIRDYRPISLVGSMYKILSKVMANRVKVVLELLISDSQNAFVGGRQTLNSVLIANECLDSRLKSSIPGILCKLDIEKAYDHVNWDCLLYLLAKMGFGQKWCQWIKTCISTVQFSVLVNRSPAGFFGKMFRKSEEAGLISGFLACVRGGSEVLSCFEAVTGLKVNLSKSEMVPVGVVDSMPFLANLLCCRIGTLLMLYLGLPLGAPYKGLSVWNSILEKIEKRLASWQTLYLLKGGRLTLLKSTLSSLPTYFLSLFTIPASVAQGIEKLPRNLLWGGMGDEMKYHLVRWDQDFNDWELPEVLSFFEFIHPFLPSRETDDKLVWPLRKSGQFDMQSYYGALQASSRSRFPWKIIWGVKAPRRISFFLWTAARGKILTCDNLMKRGHVLAA</sequence>
<evidence type="ECO:0000256" key="1">
    <source>
        <dbReference type="SAM" id="MobiDB-lite"/>
    </source>
</evidence>
<feature type="domain" description="Reverse transcriptase" evidence="2">
    <location>
        <begin position="1117"/>
        <end position="1238"/>
    </location>
</feature>
<dbReference type="InterPro" id="IPR052343">
    <property type="entry name" value="Retrotransposon-Effector_Assoc"/>
</dbReference>
<proteinExistence type="predicted"/>
<dbReference type="SUPFAM" id="SSF56219">
    <property type="entry name" value="DNase I-like"/>
    <property type="match status" value="1"/>
</dbReference>
<dbReference type="Gene3D" id="3.60.10.10">
    <property type="entry name" value="Endonuclease/exonuclease/phosphatase"/>
    <property type="match status" value="1"/>
</dbReference>
<protein>
    <recommendedName>
        <fullName evidence="6">Reverse transcriptase domain-containing protein</fullName>
    </recommendedName>
</protein>
<dbReference type="Pfam" id="PF03372">
    <property type="entry name" value="Exo_endo_phos"/>
    <property type="match status" value="1"/>
</dbReference>
<dbReference type="InterPro" id="IPR005135">
    <property type="entry name" value="Endo/exonuclease/phosphatase"/>
</dbReference>
<evidence type="ECO:0000259" key="2">
    <source>
        <dbReference type="Pfam" id="PF00078"/>
    </source>
</evidence>
<feature type="compositionally biased region" description="Polar residues" evidence="1">
    <location>
        <begin position="301"/>
        <end position="310"/>
    </location>
</feature>
<dbReference type="PANTHER" id="PTHR46890:SF50">
    <property type="entry name" value="RNA-DIRECTED DNA POLYMERASE, EUKARYOTA, REVERSE TRANSCRIPTASE ZINC-BINDING DOMAIN PROTEIN-RELATED"/>
    <property type="match status" value="1"/>
</dbReference>
<dbReference type="GO" id="GO:0003824">
    <property type="term" value="F:catalytic activity"/>
    <property type="evidence" value="ECO:0007669"/>
    <property type="project" value="InterPro"/>
</dbReference>
<feature type="region of interest" description="Disordered" evidence="1">
    <location>
        <begin position="289"/>
        <end position="317"/>
    </location>
</feature>
<feature type="region of interest" description="Disordered" evidence="1">
    <location>
        <begin position="92"/>
        <end position="117"/>
    </location>
</feature>
<feature type="region of interest" description="Disordered" evidence="1">
    <location>
        <begin position="365"/>
        <end position="402"/>
    </location>
</feature>
<evidence type="ECO:0000313" key="5">
    <source>
        <dbReference type="EMBL" id="SPC98689.1"/>
    </source>
</evidence>
<accession>A0A2N9GH09</accession>
<organism evidence="5">
    <name type="scientific">Fagus sylvatica</name>
    <name type="common">Beechnut</name>
    <dbReference type="NCBI Taxonomy" id="28930"/>
    <lineage>
        <taxon>Eukaryota</taxon>
        <taxon>Viridiplantae</taxon>
        <taxon>Streptophyta</taxon>
        <taxon>Embryophyta</taxon>
        <taxon>Tracheophyta</taxon>
        <taxon>Spermatophyta</taxon>
        <taxon>Magnoliopsida</taxon>
        <taxon>eudicotyledons</taxon>
        <taxon>Gunneridae</taxon>
        <taxon>Pentapetalae</taxon>
        <taxon>rosids</taxon>
        <taxon>fabids</taxon>
        <taxon>Fagales</taxon>
        <taxon>Fagaceae</taxon>
        <taxon>Fagus</taxon>
    </lineage>
</organism>
<dbReference type="InterPro" id="IPR036691">
    <property type="entry name" value="Endo/exonu/phosph_ase_sf"/>
</dbReference>
<name>A0A2N9GH09_FAGSY</name>
<dbReference type="Pfam" id="PF13966">
    <property type="entry name" value="zf-RVT"/>
    <property type="match status" value="1"/>
</dbReference>
<dbReference type="InterPro" id="IPR026960">
    <property type="entry name" value="RVT-Znf"/>
</dbReference>
<feature type="domain" description="Endonuclease/exonuclease/phosphatase" evidence="3">
    <location>
        <begin position="612"/>
        <end position="834"/>
    </location>
</feature>
<dbReference type="InterPro" id="IPR000477">
    <property type="entry name" value="RT_dom"/>
</dbReference>
<evidence type="ECO:0000259" key="3">
    <source>
        <dbReference type="Pfam" id="PF03372"/>
    </source>
</evidence>
<reference evidence="5" key="1">
    <citation type="submission" date="2018-02" db="EMBL/GenBank/DDBJ databases">
        <authorList>
            <person name="Cohen D.B."/>
            <person name="Kent A.D."/>
        </authorList>
    </citation>
    <scope>NUCLEOTIDE SEQUENCE</scope>
</reference>
<dbReference type="EMBL" id="OIVN01001891">
    <property type="protein sequence ID" value="SPC98689.1"/>
    <property type="molecule type" value="Genomic_DNA"/>
</dbReference>
<gene>
    <name evidence="5" type="ORF">FSB_LOCUS26571</name>
</gene>
<dbReference type="CDD" id="cd01650">
    <property type="entry name" value="RT_nLTR_like"/>
    <property type="match status" value="1"/>
</dbReference>
<dbReference type="PANTHER" id="PTHR46890">
    <property type="entry name" value="NON-LTR RETROLELEMENT REVERSE TRANSCRIPTASE-LIKE PROTEIN-RELATED"/>
    <property type="match status" value="1"/>
</dbReference>
<evidence type="ECO:0008006" key="6">
    <source>
        <dbReference type="Google" id="ProtNLM"/>
    </source>
</evidence>
<dbReference type="Pfam" id="PF00078">
    <property type="entry name" value="RVT_1"/>
    <property type="match status" value="1"/>
</dbReference>
<evidence type="ECO:0000259" key="4">
    <source>
        <dbReference type="Pfam" id="PF13966"/>
    </source>
</evidence>
<feature type="domain" description="Reverse transcriptase zinc-binding" evidence="4">
    <location>
        <begin position="1454"/>
        <end position="1508"/>
    </location>
</feature>